<reference evidence="9 10" key="1">
    <citation type="submission" date="2024-08" db="EMBL/GenBank/DDBJ databases">
        <title>Gnathostoma spinigerum genome.</title>
        <authorList>
            <person name="Gonzalez-Bertolin B."/>
            <person name="Monzon S."/>
            <person name="Zaballos A."/>
            <person name="Jimenez P."/>
            <person name="Dekumyoy P."/>
            <person name="Varona S."/>
            <person name="Cuesta I."/>
            <person name="Sumanam S."/>
            <person name="Adisakwattana P."/>
            <person name="Gasser R.B."/>
            <person name="Hernandez-Gonzalez A."/>
            <person name="Young N.D."/>
            <person name="Perteguer M.J."/>
        </authorList>
    </citation>
    <scope>NUCLEOTIDE SEQUENCE [LARGE SCALE GENOMIC DNA]</scope>
    <source>
        <strain evidence="9">AL3</strain>
        <tissue evidence="9">Liver</tissue>
    </source>
</reference>
<gene>
    <name evidence="9" type="ORF">AB6A40_005349</name>
</gene>
<dbReference type="AlphaFoldDB" id="A0ABD6EGB2"/>
<dbReference type="Proteomes" id="UP001608902">
    <property type="component" value="Unassembled WGS sequence"/>
</dbReference>
<protein>
    <recommendedName>
        <fullName evidence="8">C3H1-type domain-containing protein</fullName>
    </recommendedName>
</protein>
<dbReference type="Pfam" id="PF00642">
    <property type="entry name" value="zf-CCCH"/>
    <property type="match status" value="1"/>
</dbReference>
<dbReference type="InterPro" id="IPR000571">
    <property type="entry name" value="Znf_CCCH"/>
</dbReference>
<dbReference type="FunFam" id="3.30.1370.210:FF:000018">
    <property type="entry name" value="Predicted protein"/>
    <property type="match status" value="1"/>
</dbReference>
<organism evidence="9 10">
    <name type="scientific">Gnathostoma spinigerum</name>
    <dbReference type="NCBI Taxonomy" id="75299"/>
    <lineage>
        <taxon>Eukaryota</taxon>
        <taxon>Metazoa</taxon>
        <taxon>Ecdysozoa</taxon>
        <taxon>Nematoda</taxon>
        <taxon>Chromadorea</taxon>
        <taxon>Rhabditida</taxon>
        <taxon>Spirurina</taxon>
        <taxon>Gnathostomatomorpha</taxon>
        <taxon>Gnathostomatoidea</taxon>
        <taxon>Gnathostomatidae</taxon>
        <taxon>Gnathostoma</taxon>
    </lineage>
</organism>
<keyword evidence="1 5" id="KW-0479">Metal-binding</keyword>
<proteinExistence type="predicted"/>
<feature type="zinc finger region" description="C3H1-type" evidence="5">
    <location>
        <begin position="57"/>
        <end position="83"/>
    </location>
</feature>
<keyword evidence="4 5" id="KW-0862">Zinc</keyword>
<dbReference type="Gene3D" id="3.30.1370.210">
    <property type="match status" value="2"/>
</dbReference>
<evidence type="ECO:0000259" key="8">
    <source>
        <dbReference type="PROSITE" id="PS50103"/>
    </source>
</evidence>
<keyword evidence="10" id="KW-1185">Reference proteome</keyword>
<dbReference type="SUPFAM" id="SSF90229">
    <property type="entry name" value="CCCH zinc finger"/>
    <property type="match status" value="1"/>
</dbReference>
<comment type="caution">
    <text evidence="9">The sequence shown here is derived from an EMBL/GenBank/DDBJ whole genome shotgun (WGS) entry which is preliminary data.</text>
</comment>
<feature type="region of interest" description="Disordered" evidence="7">
    <location>
        <begin position="144"/>
        <end position="192"/>
    </location>
</feature>
<evidence type="ECO:0000256" key="7">
    <source>
        <dbReference type="SAM" id="MobiDB-lite"/>
    </source>
</evidence>
<evidence type="ECO:0000256" key="2">
    <source>
        <dbReference type="ARBA" id="ARBA00022737"/>
    </source>
</evidence>
<feature type="zinc finger region" description="C3H1-type" evidence="5">
    <location>
        <begin position="112"/>
        <end position="140"/>
    </location>
</feature>
<keyword evidence="3 5" id="KW-0863">Zinc-finger</keyword>
<feature type="zinc finger region" description="C3H1-type" evidence="5">
    <location>
        <begin position="19"/>
        <end position="46"/>
    </location>
</feature>
<feature type="compositionally biased region" description="Low complexity" evidence="7">
    <location>
        <begin position="159"/>
        <end position="172"/>
    </location>
</feature>
<evidence type="ECO:0000256" key="6">
    <source>
        <dbReference type="SAM" id="Coils"/>
    </source>
</evidence>
<dbReference type="SMART" id="SM00356">
    <property type="entry name" value="ZnF_C3H1"/>
    <property type="match status" value="3"/>
</dbReference>
<dbReference type="GO" id="GO:0008270">
    <property type="term" value="F:zinc ion binding"/>
    <property type="evidence" value="ECO:0007669"/>
    <property type="project" value="UniProtKB-KW"/>
</dbReference>
<feature type="coiled-coil region" evidence="6">
    <location>
        <begin position="213"/>
        <end position="251"/>
    </location>
</feature>
<name>A0ABD6EGB2_9BILA</name>
<feature type="region of interest" description="Disordered" evidence="7">
    <location>
        <begin position="1"/>
        <end position="20"/>
    </location>
</feature>
<dbReference type="InterPro" id="IPR036855">
    <property type="entry name" value="Znf_CCCH_sf"/>
</dbReference>
<dbReference type="PROSITE" id="PS50103">
    <property type="entry name" value="ZF_C3H1"/>
    <property type="match status" value="3"/>
</dbReference>
<evidence type="ECO:0000256" key="3">
    <source>
        <dbReference type="ARBA" id="ARBA00022771"/>
    </source>
</evidence>
<keyword evidence="6" id="KW-0175">Coiled coil</keyword>
<evidence type="ECO:0000313" key="10">
    <source>
        <dbReference type="Proteomes" id="UP001608902"/>
    </source>
</evidence>
<feature type="domain" description="C3H1-type" evidence="8">
    <location>
        <begin position="112"/>
        <end position="140"/>
    </location>
</feature>
<feature type="domain" description="C3H1-type" evidence="8">
    <location>
        <begin position="19"/>
        <end position="46"/>
    </location>
</feature>
<feature type="compositionally biased region" description="Gly residues" evidence="7">
    <location>
        <begin position="173"/>
        <end position="185"/>
    </location>
</feature>
<evidence type="ECO:0000256" key="1">
    <source>
        <dbReference type="ARBA" id="ARBA00022723"/>
    </source>
</evidence>
<accession>A0ABD6EGB2</accession>
<dbReference type="PANTHER" id="PTHR12675">
    <property type="entry name" value="MUSCLEBLIND-LIKE PROTEIN"/>
    <property type="match status" value="1"/>
</dbReference>
<dbReference type="PANTHER" id="PTHR12675:SF6">
    <property type="entry name" value="ZINC FINGER CCCH DOMAIN-CONTAINING PROTEIN 10"/>
    <property type="match status" value="1"/>
</dbReference>
<dbReference type="EMBL" id="JBGFUD010003365">
    <property type="protein sequence ID" value="MFH4978640.1"/>
    <property type="molecule type" value="Genomic_DNA"/>
</dbReference>
<evidence type="ECO:0000256" key="4">
    <source>
        <dbReference type="ARBA" id="ARBA00022833"/>
    </source>
</evidence>
<evidence type="ECO:0000256" key="5">
    <source>
        <dbReference type="PROSITE-ProRule" id="PRU00723"/>
    </source>
</evidence>
<evidence type="ECO:0000313" key="9">
    <source>
        <dbReference type="EMBL" id="MFH4978640.1"/>
    </source>
</evidence>
<feature type="domain" description="C3H1-type" evidence="8">
    <location>
        <begin position="57"/>
        <end position="83"/>
    </location>
</feature>
<keyword evidence="2" id="KW-0677">Repeat</keyword>
<sequence length="304" mass="33651">MSENGDTKPILKDDKKSGGQRDDVCRDFLKNICNRGSRCKFYHPENIERNRDSSSRNSEFNFCIDFQNRGCQRENCRFVHAPRDDVDRYKMTGEVTLNLARAIAAVHNGDTINGIPFCKEFQTGSCSRGAQRCRYWHINVEEERDRRRRQSRGLPPLPLRAGPLGPYGYSSASGGGSGSGGGPFGVGSTTRRPLPYDAFEPVKRSRYDDPLYVQDLERKNAELTKEIEGLKRELQRERERYEDLYALFRQHSAGGGGGSGGAAESSGGGYGGGMSAYGSSAGSSGYHQNSLADWAGASRSHWSH</sequence>